<gene>
    <name evidence="3" type="ORF">Ocin01_07268</name>
</gene>
<dbReference type="AlphaFoldDB" id="A0A1D2N2X3"/>
<name>A0A1D2N2X3_ORCCI</name>
<dbReference type="STRING" id="48709.A0A1D2N2X3"/>
<dbReference type="GO" id="GO:0003006">
    <property type="term" value="P:developmental process involved in reproduction"/>
    <property type="evidence" value="ECO:0007669"/>
    <property type="project" value="UniProtKB-ARBA"/>
</dbReference>
<dbReference type="Proteomes" id="UP000094527">
    <property type="component" value="Unassembled WGS sequence"/>
</dbReference>
<dbReference type="CDD" id="cd00157">
    <property type="entry name" value="Rho"/>
    <property type="match status" value="2"/>
</dbReference>
<dbReference type="SMART" id="SM00175">
    <property type="entry name" value="RAB"/>
    <property type="match status" value="2"/>
</dbReference>
<organism evidence="3 4">
    <name type="scientific">Orchesella cincta</name>
    <name type="common">Springtail</name>
    <name type="synonym">Podura cincta</name>
    <dbReference type="NCBI Taxonomy" id="48709"/>
    <lineage>
        <taxon>Eukaryota</taxon>
        <taxon>Metazoa</taxon>
        <taxon>Ecdysozoa</taxon>
        <taxon>Arthropoda</taxon>
        <taxon>Hexapoda</taxon>
        <taxon>Collembola</taxon>
        <taxon>Entomobryomorpha</taxon>
        <taxon>Entomobryoidea</taxon>
        <taxon>Orchesellidae</taxon>
        <taxon>Orchesellinae</taxon>
        <taxon>Orchesella</taxon>
    </lineage>
</organism>
<dbReference type="SMART" id="SM00174">
    <property type="entry name" value="RHO"/>
    <property type="match status" value="2"/>
</dbReference>
<dbReference type="GO" id="GO:0007264">
    <property type="term" value="P:small GTPase-mediated signal transduction"/>
    <property type="evidence" value="ECO:0007669"/>
    <property type="project" value="InterPro"/>
</dbReference>
<keyword evidence="4" id="KW-1185">Reference proteome</keyword>
<accession>A0A1D2N2X3</accession>
<dbReference type="InterPro" id="IPR027417">
    <property type="entry name" value="P-loop_NTPase"/>
</dbReference>
<dbReference type="InterPro" id="IPR001806">
    <property type="entry name" value="Small_GTPase"/>
</dbReference>
<dbReference type="Pfam" id="PF00071">
    <property type="entry name" value="Ras"/>
    <property type="match status" value="3"/>
</dbReference>
<evidence type="ECO:0000256" key="1">
    <source>
        <dbReference type="ARBA" id="ARBA00022741"/>
    </source>
</evidence>
<reference evidence="3 4" key="1">
    <citation type="journal article" date="2016" name="Genome Biol. Evol.">
        <title>Gene Family Evolution Reflects Adaptation to Soil Environmental Stressors in the Genome of the Collembolan Orchesella cincta.</title>
        <authorList>
            <person name="Faddeeva-Vakhrusheva A."/>
            <person name="Derks M.F."/>
            <person name="Anvar S.Y."/>
            <person name="Agamennone V."/>
            <person name="Suring W."/>
            <person name="Smit S."/>
            <person name="van Straalen N.M."/>
            <person name="Roelofs D."/>
        </authorList>
    </citation>
    <scope>NUCLEOTIDE SEQUENCE [LARGE SCALE GENOMIC DNA]</scope>
    <source>
        <tissue evidence="3">Mixed pool</tissue>
    </source>
</reference>
<dbReference type="InterPro" id="IPR005225">
    <property type="entry name" value="Small_GTP-bd"/>
</dbReference>
<dbReference type="NCBIfam" id="TIGR00231">
    <property type="entry name" value="small_GTP"/>
    <property type="match status" value="3"/>
</dbReference>
<evidence type="ECO:0000256" key="2">
    <source>
        <dbReference type="ARBA" id="ARBA00023134"/>
    </source>
</evidence>
<sequence>MHFKIKGVMNEQVKIVATLSYTNGATRKNSVSSAPILTQPPMKLVFVGDPCVGKTCLLYSYQKGMYHDNELCHTSVLEGFTKSVIVNGSEYICLLWDTIGSNDFEKLRPLSYPKTDCFIICYALNNRSSLKNTQTKWIPEIRLHAPDVPFIIVGTKQDLRETSQGPDLITPEQVQTLHETAESAACEFLECSAKDLPSIEKVCRAAVGTSILVEKYFMSNDQHIQKLKNLVCMIVGDSETGKTSIFERFMRRPISAKYTPTVFDVENKEVEIGVGTKNKVSLNLWDSAGSHIYDSIRPISYAHTDCFIICYSKNDRTSFENVEKRWLPEIIKYGDGPHVPCILVATKHDVEGGNEISEDQGLVTVQDGENLRSEIKAHAFYECSVTDPGIKDILEKAANLAYIKKLEEEKPPNPIWKFQSLNAVVMGDKGVGKSSLIKACIKDQIHIESKDPKINWDTSDNYHNFVKDGTEYFLCITEIPGVQHVNSLLEKFEQIHVLILCYAINDPFSFQSVAIDWHQNLNTSCSKPMPVLLVGNKSDLKEDSQIVIPSEDGEELMLEKKFAAFMECSAKSSENTAQILKTIVDIVGEAG</sequence>
<dbReference type="PROSITE" id="PS51420">
    <property type="entry name" value="RHO"/>
    <property type="match status" value="2"/>
</dbReference>
<dbReference type="Gene3D" id="3.40.50.300">
    <property type="entry name" value="P-loop containing nucleotide triphosphate hydrolases"/>
    <property type="match status" value="3"/>
</dbReference>
<dbReference type="SMART" id="SM00173">
    <property type="entry name" value="RAS"/>
    <property type="match status" value="1"/>
</dbReference>
<dbReference type="GO" id="GO:0022412">
    <property type="term" value="P:cellular process involved in reproduction in multicellular organism"/>
    <property type="evidence" value="ECO:0007669"/>
    <property type="project" value="UniProtKB-ARBA"/>
</dbReference>
<protein>
    <submittedName>
        <fullName evidence="3">Ras-related protein ced-10</fullName>
    </submittedName>
</protein>
<dbReference type="SUPFAM" id="SSF52540">
    <property type="entry name" value="P-loop containing nucleoside triphosphate hydrolases"/>
    <property type="match status" value="3"/>
</dbReference>
<keyword evidence="2" id="KW-0342">GTP-binding</keyword>
<proteinExistence type="predicted"/>
<dbReference type="EMBL" id="LJIJ01000283">
    <property type="protein sequence ID" value="ODM99404.1"/>
    <property type="molecule type" value="Genomic_DNA"/>
</dbReference>
<dbReference type="GO" id="GO:0035099">
    <property type="term" value="P:hemocyte migration"/>
    <property type="evidence" value="ECO:0007669"/>
    <property type="project" value="UniProtKB-ARBA"/>
</dbReference>
<keyword evidence="1" id="KW-0547">Nucleotide-binding</keyword>
<evidence type="ECO:0000313" key="4">
    <source>
        <dbReference type="Proteomes" id="UP000094527"/>
    </source>
</evidence>
<dbReference type="GO" id="GO:0001667">
    <property type="term" value="P:ameboidal-type cell migration"/>
    <property type="evidence" value="ECO:0007669"/>
    <property type="project" value="UniProtKB-ARBA"/>
</dbReference>
<dbReference type="GO" id="GO:0035006">
    <property type="term" value="P:melanization defense response"/>
    <property type="evidence" value="ECO:0007669"/>
    <property type="project" value="UniProtKB-ARBA"/>
</dbReference>
<dbReference type="PROSITE" id="PS51419">
    <property type="entry name" value="RAB"/>
    <property type="match status" value="2"/>
</dbReference>
<dbReference type="PANTHER" id="PTHR24072">
    <property type="entry name" value="RHO FAMILY GTPASE"/>
    <property type="match status" value="1"/>
</dbReference>
<comment type="caution">
    <text evidence="3">The sequence shown here is derived from an EMBL/GenBank/DDBJ whole genome shotgun (WGS) entry which is preliminary data.</text>
</comment>
<dbReference type="OrthoDB" id="8830751at2759"/>
<dbReference type="PROSITE" id="PS51421">
    <property type="entry name" value="RAS"/>
    <property type="match status" value="3"/>
</dbReference>
<dbReference type="InterPro" id="IPR003578">
    <property type="entry name" value="Small_GTPase_Rho"/>
</dbReference>
<dbReference type="GO" id="GO:0005525">
    <property type="term" value="F:GTP binding"/>
    <property type="evidence" value="ECO:0007669"/>
    <property type="project" value="UniProtKB-KW"/>
</dbReference>
<dbReference type="GO" id="GO:0003924">
    <property type="term" value="F:GTPase activity"/>
    <property type="evidence" value="ECO:0007669"/>
    <property type="project" value="InterPro"/>
</dbReference>
<dbReference type="PRINTS" id="PR00449">
    <property type="entry name" value="RASTRNSFRMNG"/>
</dbReference>
<evidence type="ECO:0000313" key="3">
    <source>
        <dbReference type="EMBL" id="ODM99404.1"/>
    </source>
</evidence>